<dbReference type="Proteomes" id="UP000075621">
    <property type="component" value="Unassembled WGS sequence"/>
</dbReference>
<proteinExistence type="predicted"/>
<dbReference type="EMBL" id="LVCM01000011">
    <property type="protein sequence ID" value="KYL34137.1"/>
    <property type="molecule type" value="Genomic_DNA"/>
</dbReference>
<name>A0ABR5VTB1_9GAMM</name>
<reference evidence="1 2" key="1">
    <citation type="submission" date="2016-03" db="EMBL/GenBank/DDBJ databases">
        <authorList>
            <person name="Zhang H."/>
            <person name="Liu R."/>
            <person name="Wang M."/>
            <person name="Wang H."/>
            <person name="Wang L."/>
            <person name="Song L."/>
        </authorList>
    </citation>
    <scope>NUCLEOTIDE SEQUENCE [LARGE SCALE GENOMIC DNA]</scope>
    <source>
        <strain evidence="1 2">DSM 16098</strain>
    </source>
</reference>
<comment type="caution">
    <text evidence="1">The sequence shown here is derived from an EMBL/GenBank/DDBJ whole genome shotgun (WGS) entry which is preliminary data.</text>
</comment>
<evidence type="ECO:0000313" key="1">
    <source>
        <dbReference type="EMBL" id="KYL34137.1"/>
    </source>
</evidence>
<organism evidence="1 2">
    <name type="scientific">Pseudoalteromonas agarivorans</name>
    <dbReference type="NCBI Taxonomy" id="176102"/>
    <lineage>
        <taxon>Bacteria</taxon>
        <taxon>Pseudomonadati</taxon>
        <taxon>Pseudomonadota</taxon>
        <taxon>Gammaproteobacteria</taxon>
        <taxon>Alteromonadales</taxon>
        <taxon>Pseudoalteromonadaceae</taxon>
        <taxon>Pseudoalteromonas</taxon>
    </lineage>
</organism>
<sequence length="63" mass="7214">MKAPNGQHIVGIYGALSPYLNAKHHCKFNQQKLTLPIYPTQLFWLSSKQKCNHDNFIAICPFV</sequence>
<evidence type="ECO:0000313" key="2">
    <source>
        <dbReference type="Proteomes" id="UP000075621"/>
    </source>
</evidence>
<accession>A0ABR5VTB1</accession>
<protein>
    <submittedName>
        <fullName evidence="1">Uncharacterized protein</fullName>
    </submittedName>
</protein>
<gene>
    <name evidence="1" type="ORF">A2I98_11165</name>
</gene>